<sequence length="84" mass="9304">LHQDAFFLSNFSGNKQATPIIMASIGTLVISSLIHSRLWKLTSILTIIGGMIEVLLVIVTFPIFYVAWGILWKSEIVSEPAVVF</sequence>
<gene>
    <name evidence="2" type="primary">ORF13249</name>
</gene>
<dbReference type="EMBL" id="HACG01004503">
    <property type="protein sequence ID" value="CEK51368.1"/>
    <property type="molecule type" value="Transcribed_RNA"/>
</dbReference>
<dbReference type="AlphaFoldDB" id="A0A0B6Y5K0"/>
<evidence type="ECO:0000256" key="1">
    <source>
        <dbReference type="SAM" id="Phobius"/>
    </source>
</evidence>
<protein>
    <submittedName>
        <fullName evidence="2">Uncharacterized protein</fullName>
    </submittedName>
</protein>
<evidence type="ECO:0000313" key="2">
    <source>
        <dbReference type="EMBL" id="CEK51368.1"/>
    </source>
</evidence>
<proteinExistence type="predicted"/>
<accession>A0A0B6Y5K0</accession>
<feature type="transmembrane region" description="Helical" evidence="1">
    <location>
        <begin position="20"/>
        <end position="39"/>
    </location>
</feature>
<feature type="non-terminal residue" evidence="2">
    <location>
        <position position="1"/>
    </location>
</feature>
<feature type="non-terminal residue" evidence="2">
    <location>
        <position position="84"/>
    </location>
</feature>
<name>A0A0B6Y5K0_9EUPU</name>
<feature type="transmembrane region" description="Helical" evidence="1">
    <location>
        <begin position="51"/>
        <end position="71"/>
    </location>
</feature>
<keyword evidence="1" id="KW-0472">Membrane</keyword>
<keyword evidence="1" id="KW-1133">Transmembrane helix</keyword>
<reference evidence="2" key="1">
    <citation type="submission" date="2014-12" db="EMBL/GenBank/DDBJ databases">
        <title>Insight into the proteome of Arion vulgaris.</title>
        <authorList>
            <person name="Aradska J."/>
            <person name="Bulat T."/>
            <person name="Smidak R."/>
            <person name="Sarate P."/>
            <person name="Gangsoo J."/>
            <person name="Sialana F."/>
            <person name="Bilban M."/>
            <person name="Lubec G."/>
        </authorList>
    </citation>
    <scope>NUCLEOTIDE SEQUENCE</scope>
    <source>
        <tissue evidence="2">Skin</tissue>
    </source>
</reference>
<organism evidence="2">
    <name type="scientific">Arion vulgaris</name>
    <dbReference type="NCBI Taxonomy" id="1028688"/>
    <lineage>
        <taxon>Eukaryota</taxon>
        <taxon>Metazoa</taxon>
        <taxon>Spiralia</taxon>
        <taxon>Lophotrochozoa</taxon>
        <taxon>Mollusca</taxon>
        <taxon>Gastropoda</taxon>
        <taxon>Heterobranchia</taxon>
        <taxon>Euthyneura</taxon>
        <taxon>Panpulmonata</taxon>
        <taxon>Eupulmonata</taxon>
        <taxon>Stylommatophora</taxon>
        <taxon>Helicina</taxon>
        <taxon>Arionoidea</taxon>
        <taxon>Arionidae</taxon>
        <taxon>Arion</taxon>
    </lineage>
</organism>
<keyword evidence="1" id="KW-0812">Transmembrane</keyword>